<evidence type="ECO:0000313" key="3">
    <source>
        <dbReference type="Proteomes" id="UP000320643"/>
    </source>
</evidence>
<feature type="domain" description="Peptidase M15C" evidence="1">
    <location>
        <begin position="202"/>
        <end position="265"/>
    </location>
</feature>
<dbReference type="GO" id="GO:0008233">
    <property type="term" value="F:peptidase activity"/>
    <property type="evidence" value="ECO:0007669"/>
    <property type="project" value="InterPro"/>
</dbReference>
<sequence length="271" mass="30843">MDLTPQIIMLAQRWLNLKNLGAGTADGIIGDKTKAALNKASELPKTWTLEKKIVGAVQLFAKQEGFVPGPIDGLWGTQTQSAYDQLRYKLLYGQEPEPWRPEDRTPVNPNNWPVQSQSALNAFYGVAKETGNANLVSVAVPYPLVIAWDTSKKVTKITCHKKVKDSLIRVLTKTLQHYGLAEIKRLRLDYFGGCFNYRIMRGGTSLSTHSWGIAIDFDPINNQLNWGRDKATFARPEYNKWWEFWEEEGWVSLGRDRNYDWMHVQAAKLVS</sequence>
<name>A0A552V3X7_9FLAO</name>
<dbReference type="SUPFAM" id="SSF55166">
    <property type="entry name" value="Hedgehog/DD-peptidase"/>
    <property type="match status" value="1"/>
</dbReference>
<reference evidence="2 3" key="1">
    <citation type="submission" date="2019-07" db="EMBL/GenBank/DDBJ databases">
        <title>Flavobacterium sp. nov., isolated from glacier ice.</title>
        <authorList>
            <person name="Liu Q."/>
            <person name="Xin Y.-H."/>
        </authorList>
    </citation>
    <scope>NUCLEOTIDE SEQUENCE [LARGE SCALE GENOMIC DNA]</scope>
    <source>
        <strain evidence="2 3">ZT4R6</strain>
    </source>
</reference>
<dbReference type="InterPro" id="IPR009045">
    <property type="entry name" value="Zn_M74/Hedgehog-like"/>
</dbReference>
<dbReference type="RefSeq" id="WP_143372729.1">
    <property type="nucleotide sequence ID" value="NZ_VJVZ01000004.1"/>
</dbReference>
<accession>A0A552V3X7</accession>
<dbReference type="AlphaFoldDB" id="A0A552V3X7"/>
<evidence type="ECO:0000259" key="1">
    <source>
        <dbReference type="Pfam" id="PF13539"/>
    </source>
</evidence>
<dbReference type="Proteomes" id="UP000320643">
    <property type="component" value="Unassembled WGS sequence"/>
</dbReference>
<dbReference type="OrthoDB" id="9799970at2"/>
<proteinExistence type="predicted"/>
<dbReference type="InterPro" id="IPR039561">
    <property type="entry name" value="Peptidase_M15C"/>
</dbReference>
<comment type="caution">
    <text evidence="2">The sequence shown here is derived from an EMBL/GenBank/DDBJ whole genome shotgun (WGS) entry which is preliminary data.</text>
</comment>
<organism evidence="2 3">
    <name type="scientific">Flavobacterium zepuense</name>
    <dbReference type="NCBI Taxonomy" id="2593302"/>
    <lineage>
        <taxon>Bacteria</taxon>
        <taxon>Pseudomonadati</taxon>
        <taxon>Bacteroidota</taxon>
        <taxon>Flavobacteriia</taxon>
        <taxon>Flavobacteriales</taxon>
        <taxon>Flavobacteriaceae</taxon>
        <taxon>Flavobacterium</taxon>
    </lineage>
</organism>
<keyword evidence="3" id="KW-1185">Reference proteome</keyword>
<protein>
    <submittedName>
        <fullName evidence="2">M15 family metallopeptidase</fullName>
    </submittedName>
</protein>
<dbReference type="Pfam" id="PF13539">
    <property type="entry name" value="Peptidase_M15_4"/>
    <property type="match status" value="1"/>
</dbReference>
<dbReference type="EMBL" id="VJVZ01000004">
    <property type="protein sequence ID" value="TRW25147.1"/>
    <property type="molecule type" value="Genomic_DNA"/>
</dbReference>
<evidence type="ECO:0000313" key="2">
    <source>
        <dbReference type="EMBL" id="TRW25147.1"/>
    </source>
</evidence>
<gene>
    <name evidence="2" type="ORF">FMM05_07515</name>
</gene>